<name>A0A6G9YPE0_9NOCA</name>
<dbReference type="EMBL" id="CP046172">
    <property type="protein sequence ID" value="QIS15000.1"/>
    <property type="molecule type" value="Genomic_DNA"/>
</dbReference>
<accession>A0A6G9YPE0</accession>
<dbReference type="CDD" id="cd02969">
    <property type="entry name" value="PRX_like1"/>
    <property type="match status" value="1"/>
</dbReference>
<feature type="domain" description="Thioredoxin" evidence="1">
    <location>
        <begin position="8"/>
        <end position="161"/>
    </location>
</feature>
<protein>
    <submittedName>
        <fullName evidence="2">Redoxin domain-containing protein</fullName>
    </submittedName>
</protein>
<sequence length="180" mass="19169">MALESLMVPLGTPLPEFSLPDLDGALHTGADYADGPGLLVAFVCNHCPYVKHIEAAFGELAGAMEAMPVVAICTNDAAAYPDDAPLQLRDQAIRAGWTFPYLIDETQDVGRAFHAACTPDFFLYDANLELAYRGAFDESTPGNGKPVTGADLHAAVEAVLAGKPVPEPHRPSMGCSIKWR</sequence>
<dbReference type="SUPFAM" id="SSF52833">
    <property type="entry name" value="Thioredoxin-like"/>
    <property type="match status" value="1"/>
</dbReference>
<dbReference type="InterPro" id="IPR000866">
    <property type="entry name" value="AhpC/TSA"/>
</dbReference>
<dbReference type="KEGG" id="nah:F5544_35850"/>
<dbReference type="GO" id="GO:0016491">
    <property type="term" value="F:oxidoreductase activity"/>
    <property type="evidence" value="ECO:0007669"/>
    <property type="project" value="InterPro"/>
</dbReference>
<dbReference type="InterPro" id="IPR013766">
    <property type="entry name" value="Thioredoxin_domain"/>
</dbReference>
<dbReference type="AlphaFoldDB" id="A0A6G9YPE0"/>
<dbReference type="Gene3D" id="3.40.30.10">
    <property type="entry name" value="Glutaredoxin"/>
    <property type="match status" value="1"/>
</dbReference>
<keyword evidence="3" id="KW-1185">Reference proteome</keyword>
<organism evidence="2 3">
    <name type="scientific">Nocardia arthritidis</name>
    <dbReference type="NCBI Taxonomy" id="228602"/>
    <lineage>
        <taxon>Bacteria</taxon>
        <taxon>Bacillati</taxon>
        <taxon>Actinomycetota</taxon>
        <taxon>Actinomycetes</taxon>
        <taxon>Mycobacteriales</taxon>
        <taxon>Nocardiaceae</taxon>
        <taxon>Nocardia</taxon>
    </lineage>
</organism>
<evidence type="ECO:0000313" key="2">
    <source>
        <dbReference type="EMBL" id="QIS15000.1"/>
    </source>
</evidence>
<dbReference type="InterPro" id="IPR036249">
    <property type="entry name" value="Thioredoxin-like_sf"/>
</dbReference>
<evidence type="ECO:0000313" key="3">
    <source>
        <dbReference type="Proteomes" id="UP000503540"/>
    </source>
</evidence>
<dbReference type="Proteomes" id="UP000503540">
    <property type="component" value="Chromosome"/>
</dbReference>
<dbReference type="PANTHER" id="PTHR43640">
    <property type="entry name" value="OS07G0260300 PROTEIN"/>
    <property type="match status" value="1"/>
</dbReference>
<dbReference type="RefSeq" id="WP_167477324.1">
    <property type="nucleotide sequence ID" value="NZ_CP046172.1"/>
</dbReference>
<dbReference type="PANTHER" id="PTHR43640:SF1">
    <property type="entry name" value="THIOREDOXIN-DEPENDENT PEROXIREDOXIN"/>
    <property type="match status" value="1"/>
</dbReference>
<reference evidence="2 3" key="1">
    <citation type="journal article" date="2019" name="ACS Chem. Biol.">
        <title>Identification and Mobilization of a Cryptic Antibiotic Biosynthesis Gene Locus from a Human-Pathogenic Nocardia Isolate.</title>
        <authorList>
            <person name="Herisse M."/>
            <person name="Ishida K."/>
            <person name="Porter J.L."/>
            <person name="Howden B."/>
            <person name="Hertweck C."/>
            <person name="Stinear T.P."/>
            <person name="Pidot S.J."/>
        </authorList>
    </citation>
    <scope>NUCLEOTIDE SEQUENCE [LARGE SCALE GENOMIC DNA]</scope>
    <source>
        <strain evidence="2 3">AUSMDU00012717</strain>
    </source>
</reference>
<proteinExistence type="predicted"/>
<dbReference type="PROSITE" id="PS51352">
    <property type="entry name" value="THIOREDOXIN_2"/>
    <property type="match status" value="1"/>
</dbReference>
<dbReference type="InterPro" id="IPR047262">
    <property type="entry name" value="PRX-like1"/>
</dbReference>
<dbReference type="GO" id="GO:0016209">
    <property type="term" value="F:antioxidant activity"/>
    <property type="evidence" value="ECO:0007669"/>
    <property type="project" value="InterPro"/>
</dbReference>
<dbReference type="Pfam" id="PF00578">
    <property type="entry name" value="AhpC-TSA"/>
    <property type="match status" value="1"/>
</dbReference>
<evidence type="ECO:0000259" key="1">
    <source>
        <dbReference type="PROSITE" id="PS51352"/>
    </source>
</evidence>
<gene>
    <name evidence="2" type="ORF">F5544_35850</name>
</gene>